<evidence type="ECO:0000313" key="2">
    <source>
        <dbReference type="Proteomes" id="UP001056120"/>
    </source>
</evidence>
<reference evidence="1 2" key="2">
    <citation type="journal article" date="2022" name="Mol. Ecol. Resour.">
        <title>The genomes of chicory, endive, great burdock and yacon provide insights into Asteraceae paleo-polyploidization history and plant inulin production.</title>
        <authorList>
            <person name="Fan W."/>
            <person name="Wang S."/>
            <person name="Wang H."/>
            <person name="Wang A."/>
            <person name="Jiang F."/>
            <person name="Liu H."/>
            <person name="Zhao H."/>
            <person name="Xu D."/>
            <person name="Zhang Y."/>
        </authorList>
    </citation>
    <scope>NUCLEOTIDE SEQUENCE [LARGE SCALE GENOMIC DNA]</scope>
    <source>
        <strain evidence="2">cv. Yunnan</strain>
        <tissue evidence="1">Leaves</tissue>
    </source>
</reference>
<dbReference type="Proteomes" id="UP001056120">
    <property type="component" value="Linkage Group LG29"/>
</dbReference>
<name>A0ACB8XXT7_9ASTR</name>
<protein>
    <submittedName>
        <fullName evidence="1">Uncharacterized protein</fullName>
    </submittedName>
</protein>
<organism evidence="1 2">
    <name type="scientific">Smallanthus sonchifolius</name>
    <dbReference type="NCBI Taxonomy" id="185202"/>
    <lineage>
        <taxon>Eukaryota</taxon>
        <taxon>Viridiplantae</taxon>
        <taxon>Streptophyta</taxon>
        <taxon>Embryophyta</taxon>
        <taxon>Tracheophyta</taxon>
        <taxon>Spermatophyta</taxon>
        <taxon>Magnoliopsida</taxon>
        <taxon>eudicotyledons</taxon>
        <taxon>Gunneridae</taxon>
        <taxon>Pentapetalae</taxon>
        <taxon>asterids</taxon>
        <taxon>campanulids</taxon>
        <taxon>Asterales</taxon>
        <taxon>Asteraceae</taxon>
        <taxon>Asteroideae</taxon>
        <taxon>Heliantheae alliance</taxon>
        <taxon>Millerieae</taxon>
        <taxon>Smallanthus</taxon>
    </lineage>
</organism>
<gene>
    <name evidence="1" type="ORF">L1987_85517</name>
</gene>
<accession>A0ACB8XXT7</accession>
<comment type="caution">
    <text evidence="1">The sequence shown here is derived from an EMBL/GenBank/DDBJ whole genome shotgun (WGS) entry which is preliminary data.</text>
</comment>
<proteinExistence type="predicted"/>
<evidence type="ECO:0000313" key="1">
    <source>
        <dbReference type="EMBL" id="KAI3675921.1"/>
    </source>
</evidence>
<keyword evidence="2" id="KW-1185">Reference proteome</keyword>
<reference evidence="2" key="1">
    <citation type="journal article" date="2022" name="Mol. Ecol. Resour.">
        <title>The genomes of chicory, endive, great burdock and yacon provide insights into Asteraceae palaeo-polyploidization history and plant inulin production.</title>
        <authorList>
            <person name="Fan W."/>
            <person name="Wang S."/>
            <person name="Wang H."/>
            <person name="Wang A."/>
            <person name="Jiang F."/>
            <person name="Liu H."/>
            <person name="Zhao H."/>
            <person name="Xu D."/>
            <person name="Zhang Y."/>
        </authorList>
    </citation>
    <scope>NUCLEOTIDE SEQUENCE [LARGE SCALE GENOMIC DNA]</scope>
    <source>
        <strain evidence="2">cv. Yunnan</strain>
    </source>
</reference>
<sequence length="67" mass="7621">MQRPTCPDTSPSALLLRQTHAILSISTQPRLILFSRFILYVPAIFIAIFSSIAPQFSSERYGNFEFN</sequence>
<dbReference type="EMBL" id="CM042046">
    <property type="protein sequence ID" value="KAI3675921.1"/>
    <property type="molecule type" value="Genomic_DNA"/>
</dbReference>